<evidence type="ECO:0000313" key="3">
    <source>
        <dbReference type="EMBL" id="SVA94188.1"/>
    </source>
</evidence>
<dbReference type="EMBL" id="UINC01023136">
    <property type="protein sequence ID" value="SVA94188.1"/>
    <property type="molecule type" value="Genomic_DNA"/>
</dbReference>
<dbReference type="SMART" id="SM00028">
    <property type="entry name" value="TPR"/>
    <property type="match status" value="5"/>
</dbReference>
<name>A0A381ZY00_9ZZZZ</name>
<dbReference type="InterPro" id="IPR011990">
    <property type="entry name" value="TPR-like_helical_dom_sf"/>
</dbReference>
<dbReference type="Pfam" id="PF00515">
    <property type="entry name" value="TPR_1"/>
    <property type="match status" value="1"/>
</dbReference>
<dbReference type="PROSITE" id="PS50005">
    <property type="entry name" value="TPR"/>
    <property type="match status" value="1"/>
</dbReference>
<dbReference type="Gene3D" id="1.25.40.10">
    <property type="entry name" value="Tetratricopeptide repeat domain"/>
    <property type="match status" value="1"/>
</dbReference>
<sequence>MNQRKIVVLSLSFFLLVGCAQKQDVLLPVSTTSDVPLPVSTTSPEALELFNAGIKHQLNHDFLLQPQYFQKALVLDPDFVLANLWINESDPAKWLEHFEKAKAGKDKVSEAERILVDMAVANVEDRTKDAIKLGEELVQKYPNSSDSYVYLGNAFRGINDFDGAEENYKKALEINPENLRALWQITSHHMNVYNGQVMRPKEEQDRSLAGRYIERMIEISPDAGSFHQMRGNLFRAESDFESAKKWYRDALEIKESQDVPKAGILGVVAHNLLFNGEVEEAHNYYDSSIEASVRPSQKIGQWTFKIQAYLFVDDYHGAIKAADELLSQINDFGFSDSELYQNKRQVEFRKFLAFAHNKEQEKAYDSMMLLKNYRNKQMSSLEYDEIRERNFKILDAQQEAWYYLLFGEYEKANSKLEDLYAIVSKIDNPTAIVNYRAMKGMIHLFSGDAQKALEYLDDTIETENYQYYSYYKALALKATEKDEEASSIFYDLANYNFNGWGASLVRSLSKEQLE</sequence>
<keyword evidence="1" id="KW-0677">Repeat</keyword>
<gene>
    <name evidence="3" type="ORF">METZ01_LOCUS147042</name>
</gene>
<proteinExistence type="predicted"/>
<dbReference type="PANTHER" id="PTHR44943:SF8">
    <property type="entry name" value="TPR REPEAT-CONTAINING PROTEIN MJ0263"/>
    <property type="match status" value="1"/>
</dbReference>
<dbReference type="AlphaFoldDB" id="A0A381ZY00"/>
<dbReference type="InterPro" id="IPR051685">
    <property type="entry name" value="Ycf3/AcsC/BcsC/TPR_MFPF"/>
</dbReference>
<dbReference type="InterPro" id="IPR019734">
    <property type="entry name" value="TPR_rpt"/>
</dbReference>
<dbReference type="PROSITE" id="PS51257">
    <property type="entry name" value="PROKAR_LIPOPROTEIN"/>
    <property type="match status" value="1"/>
</dbReference>
<keyword evidence="2" id="KW-0802">TPR repeat</keyword>
<dbReference type="PROSITE" id="PS50293">
    <property type="entry name" value="TPR_REGION"/>
    <property type="match status" value="1"/>
</dbReference>
<dbReference type="Pfam" id="PF13181">
    <property type="entry name" value="TPR_8"/>
    <property type="match status" value="1"/>
</dbReference>
<accession>A0A381ZY00</accession>
<protein>
    <submittedName>
        <fullName evidence="3">Uncharacterized protein</fullName>
    </submittedName>
</protein>
<evidence type="ECO:0000256" key="2">
    <source>
        <dbReference type="ARBA" id="ARBA00022803"/>
    </source>
</evidence>
<dbReference type="SUPFAM" id="SSF48452">
    <property type="entry name" value="TPR-like"/>
    <property type="match status" value="2"/>
</dbReference>
<organism evidence="3">
    <name type="scientific">marine metagenome</name>
    <dbReference type="NCBI Taxonomy" id="408172"/>
    <lineage>
        <taxon>unclassified sequences</taxon>
        <taxon>metagenomes</taxon>
        <taxon>ecological metagenomes</taxon>
    </lineage>
</organism>
<evidence type="ECO:0000256" key="1">
    <source>
        <dbReference type="ARBA" id="ARBA00022737"/>
    </source>
</evidence>
<reference evidence="3" key="1">
    <citation type="submission" date="2018-05" db="EMBL/GenBank/DDBJ databases">
        <authorList>
            <person name="Lanie J.A."/>
            <person name="Ng W.-L."/>
            <person name="Kazmierczak K.M."/>
            <person name="Andrzejewski T.M."/>
            <person name="Davidsen T.M."/>
            <person name="Wayne K.J."/>
            <person name="Tettelin H."/>
            <person name="Glass J.I."/>
            <person name="Rusch D."/>
            <person name="Podicherti R."/>
            <person name="Tsui H.-C.T."/>
            <person name="Winkler M.E."/>
        </authorList>
    </citation>
    <scope>NUCLEOTIDE SEQUENCE</scope>
</reference>
<dbReference type="PANTHER" id="PTHR44943">
    <property type="entry name" value="CELLULOSE SYNTHASE OPERON PROTEIN C"/>
    <property type="match status" value="1"/>
</dbReference>